<keyword evidence="15" id="KW-1185">Reference proteome</keyword>
<keyword evidence="4 12" id="KW-0460">Magnesium</keyword>
<keyword evidence="6" id="KW-0119">Carbohydrate metabolism</keyword>
<feature type="site" description="Important for catalytic activity and assists the phosphoryl transfer reaction to Asp8 by balancing charge and orienting the reacting groups" evidence="13">
    <location>
        <position position="112"/>
    </location>
</feature>
<feature type="binding site" evidence="11">
    <location>
        <position position="74"/>
    </location>
    <ligand>
        <name>substrate</name>
    </ligand>
</feature>
<dbReference type="GO" id="GO:0000287">
    <property type="term" value="F:magnesium ion binding"/>
    <property type="evidence" value="ECO:0007669"/>
    <property type="project" value="InterPro"/>
</dbReference>
<dbReference type="CDD" id="cd02598">
    <property type="entry name" value="HAD_BPGM"/>
    <property type="match status" value="1"/>
</dbReference>
<dbReference type="Gene3D" id="1.10.150.240">
    <property type="entry name" value="Putative phosphatase, domain 2"/>
    <property type="match status" value="1"/>
</dbReference>
<feature type="binding site" evidence="11">
    <location>
        <position position="25"/>
    </location>
    <ligand>
        <name>substrate</name>
    </ligand>
</feature>
<feature type="binding site" evidence="11">
    <location>
        <begin position="44"/>
        <end position="49"/>
    </location>
    <ligand>
        <name>substrate</name>
    </ligand>
</feature>
<feature type="active site" description="Proton donor/acceptor" evidence="10">
    <location>
        <position position="11"/>
    </location>
</feature>
<dbReference type="InterPro" id="IPR010972">
    <property type="entry name" value="Beta-PGM"/>
</dbReference>
<feature type="site" description="Important for catalytic activity and assists the phosphoryl transfer reaction to Asp8 by balancing charge and orienting the reacting groups" evidence="13">
    <location>
        <position position="143"/>
    </location>
</feature>
<reference evidence="15" key="1">
    <citation type="journal article" date="2011" name="BMC Genomics">
        <title>Complete genome sequence of the filamentous anoxygenic phototrophic bacterium Chloroflexus aurantiacus.</title>
        <authorList>
            <person name="Tang K.H."/>
            <person name="Barry K."/>
            <person name="Chertkov O."/>
            <person name="Dalin E."/>
            <person name="Han C.S."/>
            <person name="Hauser L.J."/>
            <person name="Honchak B.M."/>
            <person name="Karbach L.E."/>
            <person name="Land M.L."/>
            <person name="Lapidus A."/>
            <person name="Larimer F.W."/>
            <person name="Mikhailova N."/>
            <person name="Pitluck S."/>
            <person name="Pierson B.K."/>
            <person name="Blankenship R.E."/>
        </authorList>
    </citation>
    <scope>NUCLEOTIDE SEQUENCE [LARGE SCALE GENOMIC DNA]</scope>
    <source>
        <strain evidence="15">ATCC 29366 / DSM 635 / J-10-fl</strain>
    </source>
</reference>
<comment type="catalytic activity">
    <reaction evidence="7">
        <text>beta-D-glucose 1-phosphate = beta-D-glucose 6-phosphate</text>
        <dbReference type="Rhea" id="RHEA:20113"/>
        <dbReference type="ChEBI" id="CHEBI:57684"/>
        <dbReference type="ChEBI" id="CHEBI:58247"/>
        <dbReference type="EC" id="5.4.2.6"/>
    </reaction>
</comment>
<dbReference type="EnsemblBacteria" id="ABY35233">
    <property type="protein sequence ID" value="ABY35233"/>
    <property type="gene ID" value="Caur_2018"/>
</dbReference>
<dbReference type="RefSeq" id="WP_012257887.1">
    <property type="nucleotide sequence ID" value="NC_010175.1"/>
</dbReference>
<evidence type="ECO:0000256" key="11">
    <source>
        <dbReference type="PIRSR" id="PIRSR610972-2"/>
    </source>
</evidence>
<evidence type="ECO:0000256" key="13">
    <source>
        <dbReference type="PIRSR" id="PIRSR610972-4"/>
    </source>
</evidence>
<sequence>MTIQGFIFDLDGVLTDTAEYHYRAWKRLADELGIPFTREENEALRGIPRRESLLLLLKGRTYPEAVLSELMDRKNGYYLEFIRELSPRDVLPGARELLQEIRAAGLKTALGSASKNAREVIERLGIAELFDAVADGYSVTRQKPAPDLFLHAAALLNLPPSACVVVEDAEAGVEAALAGGFYVVGIGPQERVGRAHIVLPSLAEARLSDLCQQLLHYAAD</sequence>
<dbReference type="GO" id="GO:0005975">
    <property type="term" value="P:carbohydrate metabolic process"/>
    <property type="evidence" value="ECO:0007669"/>
    <property type="project" value="InterPro"/>
</dbReference>
<dbReference type="Proteomes" id="UP000002008">
    <property type="component" value="Chromosome"/>
</dbReference>
<dbReference type="SUPFAM" id="SSF56784">
    <property type="entry name" value="HAD-like"/>
    <property type="match status" value="1"/>
</dbReference>
<dbReference type="STRING" id="324602.Caur_2018"/>
<accession>A9WEH1</accession>
<evidence type="ECO:0000256" key="3">
    <source>
        <dbReference type="ARBA" id="ARBA00022723"/>
    </source>
</evidence>
<organism evidence="14 15">
    <name type="scientific">Chloroflexus aurantiacus (strain ATCC 29366 / DSM 635 / J-10-fl)</name>
    <dbReference type="NCBI Taxonomy" id="324602"/>
    <lineage>
        <taxon>Bacteria</taxon>
        <taxon>Bacillati</taxon>
        <taxon>Chloroflexota</taxon>
        <taxon>Chloroflexia</taxon>
        <taxon>Chloroflexales</taxon>
        <taxon>Chloroflexineae</taxon>
        <taxon>Chloroflexaceae</taxon>
        <taxon>Chloroflexus</taxon>
    </lineage>
</organism>
<dbReference type="SFLD" id="SFLDS00003">
    <property type="entry name" value="Haloacid_Dehalogenase"/>
    <property type="match status" value="1"/>
</dbReference>
<keyword evidence="3 12" id="KW-0479">Metal-binding</keyword>
<feature type="binding site" evidence="11">
    <location>
        <position position="52"/>
    </location>
    <ligand>
        <name>substrate</name>
    </ligand>
</feature>
<dbReference type="FunCoup" id="A9WEH1">
    <property type="interactions" value="35"/>
</dbReference>
<comment type="cofactor">
    <cofactor evidence="12">
        <name>Mg(2+)</name>
        <dbReference type="ChEBI" id="CHEBI:18420"/>
    </cofactor>
    <text evidence="12">Binds 2 magnesium ions per subunit.</text>
</comment>
<evidence type="ECO:0000256" key="4">
    <source>
        <dbReference type="ARBA" id="ARBA00022842"/>
    </source>
</evidence>
<protein>
    <recommendedName>
        <fullName evidence="9">Beta-phosphoglucomutase</fullName>
        <ecNumber evidence="8">5.4.2.6</ecNumber>
    </recommendedName>
</protein>
<dbReference type="AlphaFoldDB" id="A9WEH1"/>
<dbReference type="PANTHER" id="PTHR46193:SF18">
    <property type="entry name" value="HEXITOL PHOSPHATASE B"/>
    <property type="match status" value="1"/>
</dbReference>
<dbReference type="InterPro" id="IPR036412">
    <property type="entry name" value="HAD-like_sf"/>
</dbReference>
<dbReference type="Pfam" id="PF00702">
    <property type="entry name" value="Hydrolase"/>
    <property type="match status" value="1"/>
</dbReference>
<gene>
    <name evidence="14" type="ordered locus">Caur_2018</name>
</gene>
<dbReference type="SFLD" id="SFLDG01135">
    <property type="entry name" value="C1.5.6:_HAD__Beta-PGM__Phospha"/>
    <property type="match status" value="1"/>
</dbReference>
<feature type="binding site" evidence="12">
    <location>
        <position position="11"/>
    </location>
    <ligand>
        <name>Mg(2+)</name>
        <dbReference type="ChEBI" id="CHEBI:18420"/>
    </ligand>
</feature>
<dbReference type="EC" id="5.4.2.6" evidence="8"/>
<dbReference type="InterPro" id="IPR051600">
    <property type="entry name" value="Beta-PGM-like"/>
</dbReference>
<comment type="similarity">
    <text evidence="1">Belongs to the HAD-like hydrolase superfamily. CbbY/CbbZ/Gph/YieH family.</text>
</comment>
<dbReference type="InterPro" id="IPR023214">
    <property type="entry name" value="HAD_sf"/>
</dbReference>
<keyword evidence="5" id="KW-0413">Isomerase</keyword>
<feature type="binding site" evidence="11">
    <location>
        <position position="143"/>
    </location>
    <ligand>
        <name>substrate</name>
    </ligand>
</feature>
<dbReference type="PANTHER" id="PTHR46193">
    <property type="entry name" value="6-PHOSPHOGLUCONATE PHOSPHATASE"/>
    <property type="match status" value="1"/>
</dbReference>
<feature type="binding site" evidence="12">
    <location>
        <position position="9"/>
    </location>
    <ligand>
        <name>Mg(2+)</name>
        <dbReference type="ChEBI" id="CHEBI:18420"/>
    </ligand>
</feature>
<evidence type="ECO:0000313" key="14">
    <source>
        <dbReference type="EMBL" id="ABY35233.1"/>
    </source>
</evidence>
<proteinExistence type="inferred from homology"/>
<feature type="active site" description="Nucleophile" evidence="10">
    <location>
        <position position="9"/>
    </location>
</feature>
<dbReference type="NCBIfam" id="TIGR01990">
    <property type="entry name" value="bPGM"/>
    <property type="match status" value="1"/>
</dbReference>
<evidence type="ECO:0000256" key="1">
    <source>
        <dbReference type="ARBA" id="ARBA00006171"/>
    </source>
</evidence>
<dbReference type="EMBL" id="CP000909">
    <property type="protein sequence ID" value="ABY35233.1"/>
    <property type="molecule type" value="Genomic_DNA"/>
</dbReference>
<dbReference type="InterPro" id="IPR010976">
    <property type="entry name" value="B-phosphoglucomutase_hydrolase"/>
</dbReference>
<evidence type="ECO:0000256" key="7">
    <source>
        <dbReference type="ARBA" id="ARBA00044926"/>
    </source>
</evidence>
<evidence type="ECO:0000256" key="5">
    <source>
        <dbReference type="ARBA" id="ARBA00023235"/>
    </source>
</evidence>
<feature type="binding site" evidence="11">
    <location>
        <begin position="9"/>
        <end position="11"/>
    </location>
    <ligand>
        <name>substrate</name>
    </ligand>
</feature>
<dbReference type="HOGENOM" id="CLU_045011_13_3_0"/>
<dbReference type="KEGG" id="cau:Caur_2018"/>
<dbReference type="SFLD" id="SFLDG01129">
    <property type="entry name" value="C1.5:_HAD__Beta-PGM__Phosphata"/>
    <property type="match status" value="1"/>
</dbReference>
<dbReference type="eggNOG" id="COG0637">
    <property type="taxonomic scope" value="Bacteria"/>
</dbReference>
<name>A9WEH1_CHLAA</name>
<dbReference type="InParanoid" id="A9WEH1"/>
<dbReference type="NCBIfam" id="TIGR02009">
    <property type="entry name" value="PGMB-YQAB-SF"/>
    <property type="match status" value="1"/>
</dbReference>
<feature type="binding site" evidence="11">
    <location>
        <begin position="112"/>
        <end position="116"/>
    </location>
    <ligand>
        <name>substrate</name>
    </ligand>
</feature>
<feature type="binding site" evidence="12">
    <location>
        <position position="168"/>
    </location>
    <ligand>
        <name>Mg(2+)</name>
        <dbReference type="ChEBI" id="CHEBI:18420"/>
    </ligand>
</feature>
<feature type="binding site" evidence="12">
    <location>
        <position position="167"/>
    </location>
    <ligand>
        <name>Mg(2+)</name>
        <dbReference type="ChEBI" id="CHEBI:18420"/>
    </ligand>
</feature>
<evidence type="ECO:0000256" key="9">
    <source>
        <dbReference type="ARBA" id="ARBA00044991"/>
    </source>
</evidence>
<dbReference type="NCBIfam" id="TIGR01509">
    <property type="entry name" value="HAD-SF-IA-v3"/>
    <property type="match status" value="1"/>
</dbReference>
<dbReference type="InterPro" id="IPR023198">
    <property type="entry name" value="PGP-like_dom2"/>
</dbReference>
<dbReference type="PATRIC" id="fig|324602.8.peg.2293"/>
<evidence type="ECO:0000256" key="12">
    <source>
        <dbReference type="PIRSR" id="PIRSR610972-3"/>
    </source>
</evidence>
<evidence type="ECO:0000256" key="8">
    <source>
        <dbReference type="ARBA" id="ARBA00044968"/>
    </source>
</evidence>
<dbReference type="InterPro" id="IPR006439">
    <property type="entry name" value="HAD-SF_hydro_IA"/>
</dbReference>
<evidence type="ECO:0000313" key="15">
    <source>
        <dbReference type="Proteomes" id="UP000002008"/>
    </source>
</evidence>
<evidence type="ECO:0000256" key="10">
    <source>
        <dbReference type="PIRSR" id="PIRSR610972-1"/>
    </source>
</evidence>
<evidence type="ECO:0000256" key="2">
    <source>
        <dbReference type="ARBA" id="ARBA00022553"/>
    </source>
</evidence>
<evidence type="ECO:0000256" key="6">
    <source>
        <dbReference type="ARBA" id="ARBA00023277"/>
    </source>
</evidence>
<dbReference type="Gene3D" id="3.40.50.1000">
    <property type="entry name" value="HAD superfamily/HAD-like"/>
    <property type="match status" value="1"/>
</dbReference>
<dbReference type="GO" id="GO:0008801">
    <property type="term" value="F:beta-phosphoglucomutase activity"/>
    <property type="evidence" value="ECO:0007669"/>
    <property type="project" value="UniProtKB-EC"/>
</dbReference>
<keyword evidence="2" id="KW-0597">Phosphoprotein</keyword>